<name>A0A9N9I3B7_9GLOM</name>
<keyword evidence="1" id="KW-0732">Signal</keyword>
<evidence type="ECO:0000313" key="2">
    <source>
        <dbReference type="EMBL" id="CAG8718826.1"/>
    </source>
</evidence>
<reference evidence="2" key="1">
    <citation type="submission" date="2021-06" db="EMBL/GenBank/DDBJ databases">
        <authorList>
            <person name="Kallberg Y."/>
            <person name="Tangrot J."/>
            <person name="Rosling A."/>
        </authorList>
    </citation>
    <scope>NUCLEOTIDE SEQUENCE</scope>
    <source>
        <strain evidence="2">CL551</strain>
    </source>
</reference>
<proteinExistence type="predicted"/>
<gene>
    <name evidence="2" type="ORF">AMORRO_LOCUS13203</name>
</gene>
<comment type="caution">
    <text evidence="2">The sequence shown here is derived from an EMBL/GenBank/DDBJ whole genome shotgun (WGS) entry which is preliminary data.</text>
</comment>
<dbReference type="Proteomes" id="UP000789342">
    <property type="component" value="Unassembled WGS sequence"/>
</dbReference>
<evidence type="ECO:0000256" key="1">
    <source>
        <dbReference type="SAM" id="SignalP"/>
    </source>
</evidence>
<feature type="chain" id="PRO_5040124578" evidence="1">
    <location>
        <begin position="19"/>
        <end position="137"/>
    </location>
</feature>
<evidence type="ECO:0000313" key="3">
    <source>
        <dbReference type="Proteomes" id="UP000789342"/>
    </source>
</evidence>
<dbReference type="AlphaFoldDB" id="A0A9N9I3B7"/>
<protein>
    <submittedName>
        <fullName evidence="2">5231_t:CDS:1</fullName>
    </submittedName>
</protein>
<feature type="non-terminal residue" evidence="2">
    <location>
        <position position="137"/>
    </location>
</feature>
<sequence>HTRDPFAVLCLKYSFVMALVRWKTSKVATDYVQQTKQKKTIELAEIERIEVLLHFSIHLTVFSYNVIPTISIYWRCRFGIRQDERKHSVNETDTHTKSLFSKEEWKEINVSEIGNRLELEESLKELLKKYTVNDVEK</sequence>
<feature type="signal peptide" evidence="1">
    <location>
        <begin position="1"/>
        <end position="18"/>
    </location>
</feature>
<accession>A0A9N9I3B7</accession>
<dbReference type="EMBL" id="CAJVPV010021713">
    <property type="protein sequence ID" value="CAG8718826.1"/>
    <property type="molecule type" value="Genomic_DNA"/>
</dbReference>
<organism evidence="2 3">
    <name type="scientific">Acaulospora morrowiae</name>
    <dbReference type="NCBI Taxonomy" id="94023"/>
    <lineage>
        <taxon>Eukaryota</taxon>
        <taxon>Fungi</taxon>
        <taxon>Fungi incertae sedis</taxon>
        <taxon>Mucoromycota</taxon>
        <taxon>Glomeromycotina</taxon>
        <taxon>Glomeromycetes</taxon>
        <taxon>Diversisporales</taxon>
        <taxon>Acaulosporaceae</taxon>
        <taxon>Acaulospora</taxon>
    </lineage>
</organism>
<keyword evidence="3" id="KW-1185">Reference proteome</keyword>